<feature type="compositionally biased region" description="Basic and acidic residues" evidence="2">
    <location>
        <begin position="542"/>
        <end position="559"/>
    </location>
</feature>
<dbReference type="EMBL" id="FQVN01000005">
    <property type="protein sequence ID" value="SHF80755.1"/>
    <property type="molecule type" value="Genomic_DNA"/>
</dbReference>
<name>A0A1M5ENH0_STRHI</name>
<dbReference type="Pfam" id="PF00823">
    <property type="entry name" value="PPE"/>
    <property type="match status" value="1"/>
</dbReference>
<dbReference type="OrthoDB" id="3681508at2"/>
<evidence type="ECO:0000313" key="5">
    <source>
        <dbReference type="Proteomes" id="UP000184501"/>
    </source>
</evidence>
<dbReference type="InterPro" id="IPR000030">
    <property type="entry name" value="PPE_dom"/>
</dbReference>
<gene>
    <name evidence="4" type="ORF">SAMN05444320_10561</name>
</gene>
<feature type="compositionally biased region" description="Low complexity" evidence="2">
    <location>
        <begin position="517"/>
        <end position="529"/>
    </location>
</feature>
<feature type="compositionally biased region" description="Gly residues" evidence="2">
    <location>
        <begin position="495"/>
        <end position="516"/>
    </location>
</feature>
<feature type="compositionally biased region" description="Gly residues" evidence="2">
    <location>
        <begin position="447"/>
        <end position="481"/>
    </location>
</feature>
<keyword evidence="5" id="KW-1185">Reference proteome</keyword>
<dbReference type="RefSeq" id="WP_073484052.1">
    <property type="nucleotide sequence ID" value="NZ_FQVN01000005.1"/>
</dbReference>
<evidence type="ECO:0000256" key="2">
    <source>
        <dbReference type="SAM" id="MobiDB-lite"/>
    </source>
</evidence>
<feature type="region of interest" description="Disordered" evidence="2">
    <location>
        <begin position="275"/>
        <end position="570"/>
    </location>
</feature>
<feature type="domain" description="PPE" evidence="3">
    <location>
        <begin position="50"/>
        <end position="148"/>
    </location>
</feature>
<feature type="compositionally biased region" description="Gly residues" evidence="2">
    <location>
        <begin position="530"/>
        <end position="541"/>
    </location>
</feature>
<reference evidence="4 5" key="1">
    <citation type="submission" date="2016-11" db="EMBL/GenBank/DDBJ databases">
        <authorList>
            <person name="Jaros S."/>
            <person name="Januszkiewicz K."/>
            <person name="Wedrychowicz H."/>
        </authorList>
    </citation>
    <scope>NUCLEOTIDE SEQUENCE [LARGE SCALE GENOMIC DNA]</scope>
    <source>
        <strain evidence="4 5">DSM 44523</strain>
    </source>
</reference>
<feature type="compositionally biased region" description="Gly residues" evidence="2">
    <location>
        <begin position="306"/>
        <end position="319"/>
    </location>
</feature>
<sequence>MRVGVEPQTEAGAKPEGVLAVAPWATVDLVLTESPNWAAMSHRELYDAVHRGNDPGQAYSLAQEWTDLATEMLSSSQLLAQRISGTEAGWQGPAADAARQATLRLATWSESAGQTAHQMGAKVANQAQIVEQARASMPEPVDFDYDRELARFAPQAGGDLAGFQAMTQDLRARQVASQSAHQHAVDVMVAMEQQSRTVDATTPLFAPPPDAAQRDRQPLAEAQGAHQGAPAGSRVETGGVSLMSAAQPATVPGATTGYTPTEARHLVAGAPAVPGVPALGGGAPDFGGQTQTTPQFTSTPKEQPGGWSGGWSGGGGGSGQDHYRPSTTTPQYTPGPSVPAKPTGQDSPYRPRTGQPDPRVPGPSTYVPGPGSWPGSGNPGNNPPSPGVPNALPGGKPGGTPTPWQPKGGFGPTGTPTPPVAGPGTGPTPGRPNVPAWSPEAAARAAGGFGGGGGGAGGFGGGGGGAAGFKSGAGIGGGWGGPPAESGPRGSTPVGPGGSTGIGAQGGRPAGFGPMGSGPTTGPASTPGTPMGGGMGAGGHGARGEGDKERRAPGYLKDDDIFDTDADRLPPSVIGVTFKKRNYHEKPRDNG</sequence>
<feature type="compositionally biased region" description="Polar residues" evidence="2">
    <location>
        <begin position="325"/>
        <end position="334"/>
    </location>
</feature>
<dbReference type="Proteomes" id="UP000184501">
    <property type="component" value="Unassembled WGS sequence"/>
</dbReference>
<comment type="similarity">
    <text evidence="1">Belongs to the mycobacterial PPE family.</text>
</comment>
<feature type="region of interest" description="Disordered" evidence="2">
    <location>
        <begin position="201"/>
        <end position="236"/>
    </location>
</feature>
<feature type="compositionally biased region" description="Low complexity" evidence="2">
    <location>
        <begin position="388"/>
        <end position="407"/>
    </location>
</feature>
<dbReference type="SUPFAM" id="SSF140459">
    <property type="entry name" value="PE/PPE dimer-like"/>
    <property type="match status" value="1"/>
</dbReference>
<accession>A0A1M5ENH0</accession>
<protein>
    <submittedName>
        <fullName evidence="4">PPE-repeat protein</fullName>
    </submittedName>
</protein>
<proteinExistence type="inferred from homology"/>
<evidence type="ECO:0000313" key="4">
    <source>
        <dbReference type="EMBL" id="SHF80755.1"/>
    </source>
</evidence>
<dbReference type="InterPro" id="IPR038332">
    <property type="entry name" value="PPE_sf"/>
</dbReference>
<dbReference type="Gene3D" id="1.20.1260.20">
    <property type="entry name" value="PPE superfamily"/>
    <property type="match status" value="1"/>
</dbReference>
<evidence type="ECO:0000259" key="3">
    <source>
        <dbReference type="Pfam" id="PF00823"/>
    </source>
</evidence>
<evidence type="ECO:0000256" key="1">
    <source>
        <dbReference type="ARBA" id="ARBA00010652"/>
    </source>
</evidence>
<dbReference type="PRINTS" id="PR01217">
    <property type="entry name" value="PRICHEXTENSN"/>
</dbReference>
<feature type="compositionally biased region" description="Low complexity" evidence="2">
    <location>
        <begin position="286"/>
        <end position="300"/>
    </location>
</feature>
<organism evidence="4 5">
    <name type="scientific">Streptoalloteichus hindustanus</name>
    <dbReference type="NCBI Taxonomy" id="2017"/>
    <lineage>
        <taxon>Bacteria</taxon>
        <taxon>Bacillati</taxon>
        <taxon>Actinomycetota</taxon>
        <taxon>Actinomycetes</taxon>
        <taxon>Pseudonocardiales</taxon>
        <taxon>Pseudonocardiaceae</taxon>
        <taxon>Streptoalloteichus</taxon>
    </lineage>
</organism>
<dbReference type="STRING" id="2017.SAMN05444320_10561"/>
<dbReference type="AlphaFoldDB" id="A0A1M5ENH0"/>